<name>A0ABS8XT88_9BURK</name>
<evidence type="ECO:0000256" key="4">
    <source>
        <dbReference type="ARBA" id="ARBA00022825"/>
    </source>
</evidence>
<evidence type="ECO:0000256" key="6">
    <source>
        <dbReference type="RuleBase" id="RU003355"/>
    </source>
</evidence>
<organism evidence="8 9">
    <name type="scientific">Pelomonas cellulosilytica</name>
    <dbReference type="NCBI Taxonomy" id="2906762"/>
    <lineage>
        <taxon>Bacteria</taxon>
        <taxon>Pseudomonadati</taxon>
        <taxon>Pseudomonadota</taxon>
        <taxon>Betaproteobacteria</taxon>
        <taxon>Burkholderiales</taxon>
        <taxon>Sphaerotilaceae</taxon>
        <taxon>Roseateles</taxon>
    </lineage>
</organism>
<dbReference type="PROSITE" id="PS51892">
    <property type="entry name" value="SUBTILASE"/>
    <property type="match status" value="1"/>
</dbReference>
<dbReference type="InterPro" id="IPR036852">
    <property type="entry name" value="Peptidase_S8/S53_dom_sf"/>
</dbReference>
<dbReference type="PRINTS" id="PR00723">
    <property type="entry name" value="SUBTILISIN"/>
</dbReference>
<feature type="active site" description="Charge relay system" evidence="5">
    <location>
        <position position="383"/>
    </location>
</feature>
<gene>
    <name evidence="8" type="ORF">LXT13_16130</name>
</gene>
<evidence type="ECO:0000256" key="5">
    <source>
        <dbReference type="PROSITE-ProRule" id="PRU01240"/>
    </source>
</evidence>
<evidence type="ECO:0000256" key="2">
    <source>
        <dbReference type="ARBA" id="ARBA00022670"/>
    </source>
</evidence>
<evidence type="ECO:0000259" key="7">
    <source>
        <dbReference type="Pfam" id="PF00082"/>
    </source>
</evidence>
<dbReference type="RefSeq" id="WP_233372984.1">
    <property type="nucleotide sequence ID" value="NZ_JAJTWU010000006.1"/>
</dbReference>
<dbReference type="InterPro" id="IPR023827">
    <property type="entry name" value="Peptidase_S8_Asp-AS"/>
</dbReference>
<dbReference type="InterPro" id="IPR051048">
    <property type="entry name" value="Peptidase_S8/S53_subtilisin"/>
</dbReference>
<dbReference type="PANTHER" id="PTHR43399:SF4">
    <property type="entry name" value="CELL WALL-ASSOCIATED PROTEASE"/>
    <property type="match status" value="1"/>
</dbReference>
<dbReference type="InterPro" id="IPR015500">
    <property type="entry name" value="Peptidase_S8_subtilisin-rel"/>
</dbReference>
<dbReference type="Proteomes" id="UP001200741">
    <property type="component" value="Unassembled WGS sequence"/>
</dbReference>
<sequence length="433" mass="44002">MSEDLSDGVQPVQTTGRYIVTYKDGAQGDGLAQLKKRAGLTKARTLSIADFGEGGVDFSQLPESGGLILEHIGIAVLNIDPEAAGAMVMEAGADSPILAVEPEGVMYALSEVSPLSLDYLRGFRDAADSIFVQANTQPEGHDLETEAAFADTAALTWGLQATKASASRFSGNGIRVAVLDTGLASGHPDFAGRPVVAKSFVPGANTADDGHGHGTHCIGTACGPLGPSTGRRYGVAHRAQVYVGKVLSDQGSGGDAAILAGIDWAIANGCSVISMSLGANVPTSTIAYETVGQRALNAGTLIVSAAGNGGDRASGQFGFVGRPANSRTFMAVAALDSALRVAGFSARDTARQPGTAVDVAAPGVAIYSSWPMPARYNTISGTSMATPHVAGIAALWAEATGARGAALWQTLVVNARTLSAPVVDVGRGLVQAP</sequence>
<dbReference type="PROSITE" id="PS00138">
    <property type="entry name" value="SUBTILASE_SER"/>
    <property type="match status" value="1"/>
</dbReference>
<protein>
    <submittedName>
        <fullName evidence="8">S8 family serine peptidase</fullName>
    </submittedName>
</protein>
<proteinExistence type="inferred from homology"/>
<keyword evidence="9" id="KW-1185">Reference proteome</keyword>
<comment type="caution">
    <text evidence="8">The sequence shown here is derived from an EMBL/GenBank/DDBJ whole genome shotgun (WGS) entry which is preliminary data.</text>
</comment>
<feature type="domain" description="Peptidase S8/S53" evidence="7">
    <location>
        <begin position="171"/>
        <end position="415"/>
    </location>
</feature>
<evidence type="ECO:0000313" key="9">
    <source>
        <dbReference type="Proteomes" id="UP001200741"/>
    </source>
</evidence>
<evidence type="ECO:0000256" key="1">
    <source>
        <dbReference type="ARBA" id="ARBA00011073"/>
    </source>
</evidence>
<accession>A0ABS8XT88</accession>
<feature type="active site" description="Charge relay system" evidence="5">
    <location>
        <position position="180"/>
    </location>
</feature>
<keyword evidence="3 5" id="KW-0378">Hydrolase</keyword>
<evidence type="ECO:0000313" key="8">
    <source>
        <dbReference type="EMBL" id="MCE4555934.1"/>
    </source>
</evidence>
<evidence type="ECO:0000256" key="3">
    <source>
        <dbReference type="ARBA" id="ARBA00022801"/>
    </source>
</evidence>
<dbReference type="PROSITE" id="PS00136">
    <property type="entry name" value="SUBTILASE_ASP"/>
    <property type="match status" value="1"/>
</dbReference>
<dbReference type="Pfam" id="PF00082">
    <property type="entry name" value="Peptidase_S8"/>
    <property type="match status" value="1"/>
</dbReference>
<keyword evidence="2 5" id="KW-0645">Protease</keyword>
<dbReference type="InterPro" id="IPR023828">
    <property type="entry name" value="Peptidase_S8_Ser-AS"/>
</dbReference>
<dbReference type="InterPro" id="IPR000209">
    <property type="entry name" value="Peptidase_S8/S53_dom"/>
</dbReference>
<feature type="active site" description="Charge relay system" evidence="5">
    <location>
        <position position="213"/>
    </location>
</feature>
<dbReference type="SUPFAM" id="SSF52743">
    <property type="entry name" value="Subtilisin-like"/>
    <property type="match status" value="1"/>
</dbReference>
<dbReference type="EMBL" id="JAJTWU010000006">
    <property type="protein sequence ID" value="MCE4555934.1"/>
    <property type="molecule type" value="Genomic_DNA"/>
</dbReference>
<dbReference type="PANTHER" id="PTHR43399">
    <property type="entry name" value="SUBTILISIN-RELATED"/>
    <property type="match status" value="1"/>
</dbReference>
<comment type="similarity">
    <text evidence="1 5 6">Belongs to the peptidase S8 family.</text>
</comment>
<keyword evidence="4 5" id="KW-0720">Serine protease</keyword>
<reference evidence="8 9" key="1">
    <citation type="submission" date="2021-12" db="EMBL/GenBank/DDBJ databases">
        <title>Genome seq of P8.</title>
        <authorList>
            <person name="Seo T."/>
        </authorList>
    </citation>
    <scope>NUCLEOTIDE SEQUENCE [LARGE SCALE GENOMIC DNA]</scope>
    <source>
        <strain evidence="8 9">P8</strain>
    </source>
</reference>
<dbReference type="Gene3D" id="3.40.50.200">
    <property type="entry name" value="Peptidase S8/S53 domain"/>
    <property type="match status" value="1"/>
</dbReference>